<keyword evidence="1" id="KW-0472">Membrane</keyword>
<dbReference type="AlphaFoldDB" id="A0A1Y1X9K2"/>
<feature type="transmembrane region" description="Helical" evidence="1">
    <location>
        <begin position="97"/>
        <end position="114"/>
    </location>
</feature>
<accession>A0A1Y1X9K2</accession>
<keyword evidence="1" id="KW-1133">Transmembrane helix</keyword>
<dbReference type="Proteomes" id="UP000193498">
    <property type="component" value="Unassembled WGS sequence"/>
</dbReference>
<name>A0A1Y1X9K2_9FUNG</name>
<evidence type="ECO:0000313" key="2">
    <source>
        <dbReference type="EMBL" id="ORX82399.1"/>
    </source>
</evidence>
<dbReference type="InParanoid" id="A0A1Y1X9K2"/>
<feature type="transmembrane region" description="Helical" evidence="1">
    <location>
        <begin position="66"/>
        <end position="85"/>
    </location>
</feature>
<proteinExistence type="predicted"/>
<evidence type="ECO:0000313" key="3">
    <source>
        <dbReference type="Proteomes" id="UP000193498"/>
    </source>
</evidence>
<gene>
    <name evidence="2" type="ORF">K493DRAFT_361463</name>
</gene>
<sequence length="147" mass="16162">MNLKSGLFFTATAAIAACGWIIAFGGALALKSSGYLWWTIIYHFFLIIGVALFGFSSLVKRYRFTFLALIAIGLMMLIIAVDSTIYSRLASEKAMGAGYIIQAIILFTWIFGFGKKSSSTIHHFQYHNQPVPQPAVVNSTARTPVTN</sequence>
<comment type="caution">
    <text evidence="2">The sequence shown here is derived from an EMBL/GenBank/DDBJ whole genome shotgun (WGS) entry which is preliminary data.</text>
</comment>
<reference evidence="2 3" key="1">
    <citation type="submission" date="2016-07" db="EMBL/GenBank/DDBJ databases">
        <title>Pervasive Adenine N6-methylation of Active Genes in Fungi.</title>
        <authorList>
            <consortium name="DOE Joint Genome Institute"/>
            <person name="Mondo S.J."/>
            <person name="Dannebaum R.O."/>
            <person name="Kuo R.C."/>
            <person name="Labutti K."/>
            <person name="Haridas S."/>
            <person name="Kuo A."/>
            <person name="Salamov A."/>
            <person name="Ahrendt S.R."/>
            <person name="Lipzen A."/>
            <person name="Sullivan W."/>
            <person name="Andreopoulos W.B."/>
            <person name="Clum A."/>
            <person name="Lindquist E."/>
            <person name="Daum C."/>
            <person name="Ramamoorthy G.K."/>
            <person name="Gryganskyi A."/>
            <person name="Culley D."/>
            <person name="Magnuson J.K."/>
            <person name="James T.Y."/>
            <person name="O'Malley M.A."/>
            <person name="Stajich J.E."/>
            <person name="Spatafora J.W."/>
            <person name="Visel A."/>
            <person name="Grigoriev I.V."/>
        </authorList>
    </citation>
    <scope>NUCLEOTIDE SEQUENCE [LARGE SCALE GENOMIC DNA]</scope>
    <source>
        <strain evidence="2 3">CBS 931.73</strain>
    </source>
</reference>
<keyword evidence="1" id="KW-0812">Transmembrane</keyword>
<feature type="transmembrane region" description="Helical" evidence="1">
    <location>
        <begin position="7"/>
        <end position="29"/>
    </location>
</feature>
<dbReference type="STRING" id="1314790.A0A1Y1X9K2"/>
<organism evidence="2 3">
    <name type="scientific">Basidiobolus meristosporus CBS 931.73</name>
    <dbReference type="NCBI Taxonomy" id="1314790"/>
    <lineage>
        <taxon>Eukaryota</taxon>
        <taxon>Fungi</taxon>
        <taxon>Fungi incertae sedis</taxon>
        <taxon>Zoopagomycota</taxon>
        <taxon>Entomophthoromycotina</taxon>
        <taxon>Basidiobolomycetes</taxon>
        <taxon>Basidiobolales</taxon>
        <taxon>Basidiobolaceae</taxon>
        <taxon>Basidiobolus</taxon>
    </lineage>
</organism>
<dbReference type="OrthoDB" id="5983572at2759"/>
<dbReference type="PROSITE" id="PS51257">
    <property type="entry name" value="PROKAR_LIPOPROTEIN"/>
    <property type="match status" value="1"/>
</dbReference>
<dbReference type="EMBL" id="MCFE01000672">
    <property type="protein sequence ID" value="ORX82399.1"/>
    <property type="molecule type" value="Genomic_DNA"/>
</dbReference>
<protein>
    <submittedName>
        <fullName evidence="2">Uncharacterized protein</fullName>
    </submittedName>
</protein>
<evidence type="ECO:0000256" key="1">
    <source>
        <dbReference type="SAM" id="Phobius"/>
    </source>
</evidence>
<feature type="transmembrane region" description="Helical" evidence="1">
    <location>
        <begin position="35"/>
        <end position="59"/>
    </location>
</feature>
<keyword evidence="3" id="KW-1185">Reference proteome</keyword>